<evidence type="ECO:0000313" key="7">
    <source>
        <dbReference type="Proteomes" id="UP000515121"/>
    </source>
</evidence>
<feature type="transmembrane region" description="Helical" evidence="6">
    <location>
        <begin position="183"/>
        <end position="202"/>
    </location>
</feature>
<feature type="transmembrane region" description="Helical" evidence="6">
    <location>
        <begin position="380"/>
        <end position="401"/>
    </location>
</feature>
<comment type="similarity">
    <text evidence="2">Belongs to the major facilitator superfamily. Proton-dependent oligopeptide transporter (POT/PTR) (TC 2.A.17) family.</text>
</comment>
<dbReference type="OrthoDB" id="8904098at2759"/>
<evidence type="ECO:0000256" key="6">
    <source>
        <dbReference type="SAM" id="Phobius"/>
    </source>
</evidence>
<name>A0A6P6AVK6_DURZI</name>
<keyword evidence="5 6" id="KW-0472">Membrane</keyword>
<feature type="transmembrane region" description="Helical" evidence="6">
    <location>
        <begin position="340"/>
        <end position="360"/>
    </location>
</feature>
<dbReference type="GO" id="GO:0016020">
    <property type="term" value="C:membrane"/>
    <property type="evidence" value="ECO:0007669"/>
    <property type="project" value="UniProtKB-SubCell"/>
</dbReference>
<feature type="transmembrane region" description="Helical" evidence="6">
    <location>
        <begin position="430"/>
        <end position="451"/>
    </location>
</feature>
<feature type="transmembrane region" description="Helical" evidence="6">
    <location>
        <begin position="299"/>
        <end position="320"/>
    </location>
</feature>
<dbReference type="Gene3D" id="1.20.1250.20">
    <property type="entry name" value="MFS general substrate transporter like domains"/>
    <property type="match status" value="1"/>
</dbReference>
<dbReference type="SUPFAM" id="SSF103473">
    <property type="entry name" value="MFS general substrate transporter"/>
    <property type="match status" value="1"/>
</dbReference>
<keyword evidence="4 6" id="KW-1133">Transmembrane helix</keyword>
<dbReference type="GeneID" id="111312647"/>
<evidence type="ECO:0000256" key="2">
    <source>
        <dbReference type="ARBA" id="ARBA00005982"/>
    </source>
</evidence>
<feature type="transmembrane region" description="Helical" evidence="6">
    <location>
        <begin position="110"/>
        <end position="131"/>
    </location>
</feature>
<evidence type="ECO:0000256" key="4">
    <source>
        <dbReference type="ARBA" id="ARBA00022989"/>
    </source>
</evidence>
<dbReference type="Pfam" id="PF00854">
    <property type="entry name" value="PTR2"/>
    <property type="match status" value="1"/>
</dbReference>
<feature type="transmembrane region" description="Helical" evidence="6">
    <location>
        <begin position="38"/>
        <end position="57"/>
    </location>
</feature>
<dbReference type="AlphaFoldDB" id="A0A6P6AVK6"/>
<reference evidence="8" key="1">
    <citation type="submission" date="2025-08" db="UniProtKB">
        <authorList>
            <consortium name="RefSeq"/>
        </authorList>
    </citation>
    <scope>IDENTIFICATION</scope>
    <source>
        <tissue evidence="8">Fruit stalk</tissue>
    </source>
</reference>
<keyword evidence="7" id="KW-1185">Reference proteome</keyword>
<feature type="transmembrane region" description="Helical" evidence="6">
    <location>
        <begin position="152"/>
        <end position="177"/>
    </location>
</feature>
<comment type="subcellular location">
    <subcellularLocation>
        <location evidence="1">Membrane</location>
        <topology evidence="1">Multi-pass membrane protein</topology>
    </subcellularLocation>
</comment>
<dbReference type="Proteomes" id="UP000515121">
    <property type="component" value="Unplaced"/>
</dbReference>
<dbReference type="KEGG" id="dzi:111312647"/>
<feature type="transmembrane region" description="Helical" evidence="6">
    <location>
        <begin position="64"/>
        <end position="83"/>
    </location>
</feature>
<feature type="transmembrane region" description="Helical" evidence="6">
    <location>
        <begin position="7"/>
        <end position="26"/>
    </location>
</feature>
<gene>
    <name evidence="8" type="primary">LOC111312647</name>
</gene>
<evidence type="ECO:0000256" key="3">
    <source>
        <dbReference type="ARBA" id="ARBA00022692"/>
    </source>
</evidence>
<evidence type="ECO:0000256" key="1">
    <source>
        <dbReference type="ARBA" id="ARBA00004141"/>
    </source>
</evidence>
<accession>A0A6P6AVK6</accession>
<feature type="transmembrane region" description="Helical" evidence="6">
    <location>
        <begin position="504"/>
        <end position="527"/>
    </location>
</feature>
<sequence>MEGLENMAFVSNAISLVTYFYGYMNFSLTKSATTLTNFMGTSFLLTLFGGFISDTYLSRFKTCVLFGSIELLGYALLAVQAHFHQLRPTPCQGLAISQTTQCKAADSGQAAILFIGLYLVGFGTSGVKAALPSLGADQFDDKNPKESAQLSSFFNWFLLSLSVGAIFGVTFVVWISSNEGWDWAFGVCTVAVLFAIVFVIMGKSLYRNNVPKGSPLLRIIQVFVVAIRNRKLPQPEMADELHEVHDKEAGVQNEILPRTDQFRFLDRAAIVQTSGDASTSVSPGPWRLSTVTQVEETKILIRMLPIILSTVFMNTCLAQLQTFTIQQSTTMDTHILGFKVPGPSIPVIPLAFTSIFLPIYDRIFVPIARKITGIPTGIRYLQRIGIGLVFSAISMAVAGIVETRRKSLAIQHNMVDSIRPLPMSVFWLGYQYAIFGLAEMFTFVGMLEFFYSESSARMKSLSIAISWCSLAFGYFLSTVVVEVVNKVSGGWLANNNLNRDKLNYFYWLLAALSVVNFGIYLVCASWYRYKKVEINQEENCDSSPAKGNQLEMVTI</sequence>
<protein>
    <submittedName>
        <fullName evidence="8">Protein NRT1/ PTR FAMILY 4.6-like</fullName>
    </submittedName>
</protein>
<dbReference type="RefSeq" id="XP_022768830.1">
    <property type="nucleotide sequence ID" value="XM_022913095.1"/>
</dbReference>
<keyword evidence="3 6" id="KW-0812">Transmembrane</keyword>
<feature type="transmembrane region" description="Helical" evidence="6">
    <location>
        <begin position="463"/>
        <end position="484"/>
    </location>
</feature>
<evidence type="ECO:0000256" key="5">
    <source>
        <dbReference type="ARBA" id="ARBA00023136"/>
    </source>
</evidence>
<evidence type="ECO:0000313" key="8">
    <source>
        <dbReference type="RefSeq" id="XP_022768830.1"/>
    </source>
</evidence>
<dbReference type="InterPro" id="IPR000109">
    <property type="entry name" value="POT_fam"/>
</dbReference>
<dbReference type="PANTHER" id="PTHR11654">
    <property type="entry name" value="OLIGOPEPTIDE TRANSPORTER-RELATED"/>
    <property type="match status" value="1"/>
</dbReference>
<dbReference type="InterPro" id="IPR036259">
    <property type="entry name" value="MFS_trans_sf"/>
</dbReference>
<organism evidence="7 8">
    <name type="scientific">Durio zibethinus</name>
    <name type="common">Durian</name>
    <dbReference type="NCBI Taxonomy" id="66656"/>
    <lineage>
        <taxon>Eukaryota</taxon>
        <taxon>Viridiplantae</taxon>
        <taxon>Streptophyta</taxon>
        <taxon>Embryophyta</taxon>
        <taxon>Tracheophyta</taxon>
        <taxon>Spermatophyta</taxon>
        <taxon>Magnoliopsida</taxon>
        <taxon>eudicotyledons</taxon>
        <taxon>Gunneridae</taxon>
        <taxon>Pentapetalae</taxon>
        <taxon>rosids</taxon>
        <taxon>malvids</taxon>
        <taxon>Malvales</taxon>
        <taxon>Malvaceae</taxon>
        <taxon>Helicteroideae</taxon>
        <taxon>Durio</taxon>
    </lineage>
</organism>
<dbReference type="GO" id="GO:0022857">
    <property type="term" value="F:transmembrane transporter activity"/>
    <property type="evidence" value="ECO:0007669"/>
    <property type="project" value="InterPro"/>
</dbReference>
<proteinExistence type="inferred from homology"/>